<comment type="caution">
    <text evidence="2">The sequence shown here is derived from an EMBL/GenBank/DDBJ whole genome shotgun (WGS) entry which is preliminary data.</text>
</comment>
<keyword evidence="3" id="KW-1185">Reference proteome</keyword>
<feature type="compositionally biased region" description="Low complexity" evidence="1">
    <location>
        <begin position="103"/>
        <end position="112"/>
    </location>
</feature>
<feature type="region of interest" description="Disordered" evidence="1">
    <location>
        <begin position="85"/>
        <end position="121"/>
    </location>
</feature>
<protein>
    <submittedName>
        <fullName evidence="2">Uncharacterized protein</fullName>
    </submittedName>
</protein>
<organism evidence="2 3">
    <name type="scientific">Molossus molossus</name>
    <name type="common">Pallas' mastiff bat</name>
    <name type="synonym">Vespertilio molossus</name>
    <dbReference type="NCBI Taxonomy" id="27622"/>
    <lineage>
        <taxon>Eukaryota</taxon>
        <taxon>Metazoa</taxon>
        <taxon>Chordata</taxon>
        <taxon>Craniata</taxon>
        <taxon>Vertebrata</taxon>
        <taxon>Euteleostomi</taxon>
        <taxon>Mammalia</taxon>
        <taxon>Eutheria</taxon>
        <taxon>Laurasiatheria</taxon>
        <taxon>Chiroptera</taxon>
        <taxon>Yangochiroptera</taxon>
        <taxon>Molossidae</taxon>
        <taxon>Molossus</taxon>
    </lineage>
</organism>
<name>A0A7J8ERW8_MOLMO</name>
<dbReference type="Proteomes" id="UP000550707">
    <property type="component" value="Unassembled WGS sequence"/>
</dbReference>
<accession>A0A7J8ERW8</accession>
<evidence type="ECO:0000313" key="3">
    <source>
        <dbReference type="Proteomes" id="UP000550707"/>
    </source>
</evidence>
<dbReference type="AlphaFoldDB" id="A0A7J8ERW8"/>
<dbReference type="InParanoid" id="A0A7J8ERW8"/>
<evidence type="ECO:0000256" key="1">
    <source>
        <dbReference type="SAM" id="MobiDB-lite"/>
    </source>
</evidence>
<proteinExistence type="predicted"/>
<sequence length="121" mass="13371">MEIPWLFFPTSTRSSGCWTALLIHDIRQVEAKQGFRSSEGGEFVATFSGTSPAESTAGQGCDLCVSKWRRRPFFKKPMACPGRVNQGDIFRRQARQARGAGGPERAAPPWAARSRRPRSAS</sequence>
<dbReference type="EMBL" id="JACASF010000013">
    <property type="protein sequence ID" value="KAF6438061.1"/>
    <property type="molecule type" value="Genomic_DNA"/>
</dbReference>
<evidence type="ECO:0000313" key="2">
    <source>
        <dbReference type="EMBL" id="KAF6438061.1"/>
    </source>
</evidence>
<gene>
    <name evidence="2" type="ORF">HJG59_008751</name>
</gene>
<reference evidence="2 3" key="1">
    <citation type="journal article" date="2020" name="Nature">
        <title>Six reference-quality genomes reveal evolution of bat adaptations.</title>
        <authorList>
            <person name="Jebb D."/>
            <person name="Huang Z."/>
            <person name="Pippel M."/>
            <person name="Hughes G.M."/>
            <person name="Lavrichenko K."/>
            <person name="Devanna P."/>
            <person name="Winkler S."/>
            <person name="Jermiin L.S."/>
            <person name="Skirmuntt E.C."/>
            <person name="Katzourakis A."/>
            <person name="Burkitt-Gray L."/>
            <person name="Ray D.A."/>
            <person name="Sullivan K.A.M."/>
            <person name="Roscito J.G."/>
            <person name="Kirilenko B.M."/>
            <person name="Davalos L.M."/>
            <person name="Corthals A.P."/>
            <person name="Power M.L."/>
            <person name="Jones G."/>
            <person name="Ransome R.D."/>
            <person name="Dechmann D.K.N."/>
            <person name="Locatelli A.G."/>
            <person name="Puechmaille S.J."/>
            <person name="Fedrigo O."/>
            <person name="Jarvis E.D."/>
            <person name="Hiller M."/>
            <person name="Vernes S.C."/>
            <person name="Myers E.W."/>
            <person name="Teeling E.C."/>
        </authorList>
    </citation>
    <scope>NUCLEOTIDE SEQUENCE [LARGE SCALE GENOMIC DNA]</scope>
    <source>
        <strain evidence="2">MMolMol1</strain>
        <tissue evidence="2">Muscle</tissue>
    </source>
</reference>